<dbReference type="EMBL" id="LS483476">
    <property type="protein sequence ID" value="SQI58653.1"/>
    <property type="molecule type" value="Genomic_DNA"/>
</dbReference>
<protein>
    <submittedName>
        <fullName evidence="1">Protein of uncharacterized function (DUF692)</fullName>
    </submittedName>
</protein>
<dbReference type="InterPro" id="IPR007801">
    <property type="entry name" value="MbnB/TglH/ChrH"/>
</dbReference>
<dbReference type="Gene3D" id="3.20.20.150">
    <property type="entry name" value="Divalent-metal-dependent TIM barrel enzymes"/>
    <property type="match status" value="1"/>
</dbReference>
<dbReference type="Pfam" id="PF05114">
    <property type="entry name" value="MbnB_TglH_ChrH"/>
    <property type="match status" value="1"/>
</dbReference>
<keyword evidence="2" id="KW-1185">Reference proteome</keyword>
<dbReference type="Proteomes" id="UP000249134">
    <property type="component" value="Chromosome 1"/>
</dbReference>
<proteinExistence type="predicted"/>
<reference evidence="1 2" key="1">
    <citation type="submission" date="2018-06" db="EMBL/GenBank/DDBJ databases">
        <authorList>
            <consortium name="Pathogen Informatics"/>
            <person name="Doyle S."/>
        </authorList>
    </citation>
    <scope>NUCLEOTIDE SEQUENCE [LARGE SCALE GENOMIC DNA]</scope>
    <source>
        <strain evidence="1 2">NCTC4824</strain>
    </source>
</reference>
<dbReference type="InterPro" id="IPR036237">
    <property type="entry name" value="Xyl_isomerase-like_sf"/>
</dbReference>
<evidence type="ECO:0000313" key="1">
    <source>
        <dbReference type="EMBL" id="SQI58653.1"/>
    </source>
</evidence>
<accession>A0A2X4W6L8</accession>
<evidence type="ECO:0000313" key="2">
    <source>
        <dbReference type="Proteomes" id="UP000249134"/>
    </source>
</evidence>
<gene>
    <name evidence="1" type="ORF">NCTC4824_02232</name>
</gene>
<dbReference type="AlphaFoldDB" id="A0A2X4W6L8"/>
<dbReference type="STRING" id="1348624.GCA_001591545_01286"/>
<dbReference type="SUPFAM" id="SSF51658">
    <property type="entry name" value="Xylose isomerase-like"/>
    <property type="match status" value="1"/>
</dbReference>
<sequence>MELGCNYSEELLALINQKHIDVDWIKLSREDKVWEELPFARPIKPVHLHILPNAGQPNLDKLNWDDINRAIEACGAPHIAIHLSSLPRYWINEAVSKEEILESLVKGVTYCKEQISVDLLIENVPYYDFKGTLRPATDPEVIEQVCQQVGVGFMLDLAHLRVAAWHRNEDLNEYLFAMPLHQVREIHVSGPAMFPGVGLRDRHLEMQEIDYDLLKLTLQHTHAKYLTLEYGGTGPKMEWRSDKTTLKNQLLQLRKIIQNSIENIY</sequence>
<dbReference type="KEGG" id="blen:NCTC4824_02232"/>
<name>A0A2X4W6L8_LEDLE</name>
<organism evidence="1 2">
    <name type="scientific">Lederbergia lenta</name>
    <name type="common">Bacillus lentus</name>
    <dbReference type="NCBI Taxonomy" id="1467"/>
    <lineage>
        <taxon>Bacteria</taxon>
        <taxon>Bacillati</taxon>
        <taxon>Bacillota</taxon>
        <taxon>Bacilli</taxon>
        <taxon>Bacillales</taxon>
        <taxon>Bacillaceae</taxon>
        <taxon>Lederbergia</taxon>
    </lineage>
</organism>